<feature type="domain" description="DNA mismatch repair proteins mutS family" evidence="4">
    <location>
        <begin position="12"/>
        <end position="28"/>
    </location>
</feature>
<dbReference type="Gene3D" id="3.40.50.300">
    <property type="entry name" value="P-loop containing nucleotide triphosphate hydrolases"/>
    <property type="match status" value="1"/>
</dbReference>
<dbReference type="AlphaFoldDB" id="A0A0N4U3R2"/>
<dbReference type="SUPFAM" id="SSF52540">
    <property type="entry name" value="P-loop containing nucleoside triphosphate hydrolases"/>
    <property type="match status" value="1"/>
</dbReference>
<evidence type="ECO:0000313" key="6">
    <source>
        <dbReference type="Proteomes" id="UP000038040"/>
    </source>
</evidence>
<keyword evidence="7" id="KW-1185">Reference proteome</keyword>
<dbReference type="PANTHER" id="PTHR11361">
    <property type="entry name" value="DNA MISMATCH REPAIR PROTEIN MUTS FAMILY MEMBER"/>
    <property type="match status" value="1"/>
</dbReference>
<name>A0A0N4U3R2_DRAME</name>
<evidence type="ECO:0000256" key="3">
    <source>
        <dbReference type="ARBA" id="ARBA00023125"/>
    </source>
</evidence>
<keyword evidence="1" id="KW-0547">Nucleotide-binding</keyword>
<dbReference type="GO" id="GO:0005524">
    <property type="term" value="F:ATP binding"/>
    <property type="evidence" value="ECO:0007669"/>
    <property type="project" value="UniProtKB-KW"/>
</dbReference>
<dbReference type="InterPro" id="IPR000432">
    <property type="entry name" value="DNA_mismatch_repair_MutS_C"/>
</dbReference>
<dbReference type="SMART" id="SM00534">
    <property type="entry name" value="MUTSac"/>
    <property type="match status" value="1"/>
</dbReference>
<dbReference type="WBParaSite" id="DME_0000137301-mRNA-1">
    <property type="protein sequence ID" value="DME_0000137301-mRNA-1"/>
    <property type="gene ID" value="DME_0000137301"/>
</dbReference>
<dbReference type="Pfam" id="PF00488">
    <property type="entry name" value="MutS_V"/>
    <property type="match status" value="1"/>
</dbReference>
<proteinExistence type="predicted"/>
<dbReference type="EMBL" id="UYYG01001153">
    <property type="protein sequence ID" value="VDN55760.1"/>
    <property type="molecule type" value="Genomic_DNA"/>
</dbReference>
<sequence length="159" mass="17766">MNHRSDSATANSLVIIDELGRGTSTYDGFGLAWAIADDLLSRVKCFCIFATHFHEMTDLQALYPNALKNIRVETRFDDNGLLILLYKVVYGVADRSFGLNIAKLVGLPDSVLESANVILNDLENREVDYKAKEDDLISYLKTLRGEQLREEILANLAPS</sequence>
<dbReference type="Proteomes" id="UP000038040">
    <property type="component" value="Unplaced"/>
</dbReference>
<dbReference type="GO" id="GO:0140664">
    <property type="term" value="F:ATP-dependent DNA damage sensor activity"/>
    <property type="evidence" value="ECO:0007669"/>
    <property type="project" value="InterPro"/>
</dbReference>
<gene>
    <name evidence="5" type="ORF">DME_LOCUS5733</name>
</gene>
<dbReference type="InterPro" id="IPR045076">
    <property type="entry name" value="MutS"/>
</dbReference>
<dbReference type="GO" id="GO:0005634">
    <property type="term" value="C:nucleus"/>
    <property type="evidence" value="ECO:0007669"/>
    <property type="project" value="TreeGrafter"/>
</dbReference>
<dbReference type="PROSITE" id="PS00486">
    <property type="entry name" value="DNA_MISMATCH_REPAIR_2"/>
    <property type="match status" value="1"/>
</dbReference>
<dbReference type="GO" id="GO:0030983">
    <property type="term" value="F:mismatched DNA binding"/>
    <property type="evidence" value="ECO:0007669"/>
    <property type="project" value="InterPro"/>
</dbReference>
<evidence type="ECO:0000313" key="7">
    <source>
        <dbReference type="Proteomes" id="UP000274756"/>
    </source>
</evidence>
<dbReference type="STRING" id="318479.A0A0N4U3R2"/>
<dbReference type="InterPro" id="IPR027417">
    <property type="entry name" value="P-loop_NTPase"/>
</dbReference>
<reference evidence="8" key="1">
    <citation type="submission" date="2017-02" db="UniProtKB">
        <authorList>
            <consortium name="WormBaseParasite"/>
        </authorList>
    </citation>
    <scope>IDENTIFICATION</scope>
</reference>
<keyword evidence="2" id="KW-0067">ATP-binding</keyword>
<evidence type="ECO:0000259" key="4">
    <source>
        <dbReference type="PROSITE" id="PS00486"/>
    </source>
</evidence>
<evidence type="ECO:0000313" key="5">
    <source>
        <dbReference type="EMBL" id="VDN55760.1"/>
    </source>
</evidence>
<keyword evidence="3" id="KW-0238">DNA-binding</keyword>
<dbReference type="Proteomes" id="UP000274756">
    <property type="component" value="Unassembled WGS sequence"/>
</dbReference>
<accession>A0A0N4U3R2</accession>
<organism evidence="6 8">
    <name type="scientific">Dracunculus medinensis</name>
    <name type="common">Guinea worm</name>
    <dbReference type="NCBI Taxonomy" id="318479"/>
    <lineage>
        <taxon>Eukaryota</taxon>
        <taxon>Metazoa</taxon>
        <taxon>Ecdysozoa</taxon>
        <taxon>Nematoda</taxon>
        <taxon>Chromadorea</taxon>
        <taxon>Rhabditida</taxon>
        <taxon>Spirurina</taxon>
        <taxon>Dracunculoidea</taxon>
        <taxon>Dracunculidae</taxon>
        <taxon>Dracunculus</taxon>
    </lineage>
</organism>
<dbReference type="PANTHER" id="PTHR11361:SF34">
    <property type="entry name" value="DNA MISMATCH REPAIR PROTEIN MSH1, MITOCHONDRIAL"/>
    <property type="match status" value="1"/>
</dbReference>
<evidence type="ECO:0000313" key="8">
    <source>
        <dbReference type="WBParaSite" id="DME_0000137301-mRNA-1"/>
    </source>
</evidence>
<evidence type="ECO:0000256" key="1">
    <source>
        <dbReference type="ARBA" id="ARBA00022741"/>
    </source>
</evidence>
<dbReference type="OrthoDB" id="10252754at2759"/>
<dbReference type="GO" id="GO:0006298">
    <property type="term" value="P:mismatch repair"/>
    <property type="evidence" value="ECO:0007669"/>
    <property type="project" value="InterPro"/>
</dbReference>
<evidence type="ECO:0000256" key="2">
    <source>
        <dbReference type="ARBA" id="ARBA00022840"/>
    </source>
</evidence>
<reference evidence="5 7" key="2">
    <citation type="submission" date="2018-11" db="EMBL/GenBank/DDBJ databases">
        <authorList>
            <consortium name="Pathogen Informatics"/>
        </authorList>
    </citation>
    <scope>NUCLEOTIDE SEQUENCE [LARGE SCALE GENOMIC DNA]</scope>
</reference>
<protein>
    <submittedName>
        <fullName evidence="8">DNA_MISMATCH_REPAIR_2 domain-containing protein</fullName>
    </submittedName>
</protein>